<feature type="compositionally biased region" description="Polar residues" evidence="1">
    <location>
        <begin position="1"/>
        <end position="15"/>
    </location>
</feature>
<feature type="compositionally biased region" description="Low complexity" evidence="1">
    <location>
        <begin position="33"/>
        <end position="44"/>
    </location>
</feature>
<dbReference type="AlphaFoldDB" id="A0A2G8S5Y0"/>
<feature type="region of interest" description="Disordered" evidence="1">
    <location>
        <begin position="1"/>
        <end position="64"/>
    </location>
</feature>
<gene>
    <name evidence="2" type="ORF">GSI_09193</name>
</gene>
<dbReference type="EMBL" id="AYKW01000023">
    <property type="protein sequence ID" value="PIL29144.1"/>
    <property type="molecule type" value="Genomic_DNA"/>
</dbReference>
<comment type="caution">
    <text evidence="2">The sequence shown here is derived from an EMBL/GenBank/DDBJ whole genome shotgun (WGS) entry which is preliminary data.</text>
</comment>
<protein>
    <submittedName>
        <fullName evidence="2">Uncharacterized protein</fullName>
    </submittedName>
</protein>
<accession>A0A2G8S5Y0</accession>
<reference evidence="2 3" key="1">
    <citation type="journal article" date="2015" name="Sci. Rep.">
        <title>Chromosome-level genome map provides insights into diverse defense mechanisms in the medicinal fungus Ganoderma sinense.</title>
        <authorList>
            <person name="Zhu Y."/>
            <person name="Xu J."/>
            <person name="Sun C."/>
            <person name="Zhou S."/>
            <person name="Xu H."/>
            <person name="Nelson D.R."/>
            <person name="Qian J."/>
            <person name="Song J."/>
            <person name="Luo H."/>
            <person name="Xiang L."/>
            <person name="Li Y."/>
            <person name="Xu Z."/>
            <person name="Ji A."/>
            <person name="Wang L."/>
            <person name="Lu S."/>
            <person name="Hayward A."/>
            <person name="Sun W."/>
            <person name="Li X."/>
            <person name="Schwartz D.C."/>
            <person name="Wang Y."/>
            <person name="Chen S."/>
        </authorList>
    </citation>
    <scope>NUCLEOTIDE SEQUENCE [LARGE SCALE GENOMIC DNA]</scope>
    <source>
        <strain evidence="2 3">ZZ0214-1</strain>
    </source>
</reference>
<keyword evidence="3" id="KW-1185">Reference proteome</keyword>
<evidence type="ECO:0000313" key="2">
    <source>
        <dbReference type="EMBL" id="PIL29144.1"/>
    </source>
</evidence>
<dbReference type="Proteomes" id="UP000230002">
    <property type="component" value="Unassembled WGS sequence"/>
</dbReference>
<evidence type="ECO:0000256" key="1">
    <source>
        <dbReference type="SAM" id="MobiDB-lite"/>
    </source>
</evidence>
<name>A0A2G8S5Y0_9APHY</name>
<evidence type="ECO:0000313" key="3">
    <source>
        <dbReference type="Proteomes" id="UP000230002"/>
    </source>
</evidence>
<dbReference type="OrthoDB" id="2737129at2759"/>
<organism evidence="2 3">
    <name type="scientific">Ganoderma sinense ZZ0214-1</name>
    <dbReference type="NCBI Taxonomy" id="1077348"/>
    <lineage>
        <taxon>Eukaryota</taxon>
        <taxon>Fungi</taxon>
        <taxon>Dikarya</taxon>
        <taxon>Basidiomycota</taxon>
        <taxon>Agaricomycotina</taxon>
        <taxon>Agaricomycetes</taxon>
        <taxon>Polyporales</taxon>
        <taxon>Polyporaceae</taxon>
        <taxon>Ganoderma</taxon>
    </lineage>
</organism>
<proteinExistence type="predicted"/>
<sequence>MSSLNDSSGPSTTTAALPEPCDLLLDHDDSEVSDNQSESSSRSVTPEPKRPAQAKNKSPPFPFEYGKSRVRKMLPRLVLPRLLDPRCVAIQAPTDIPLCWLGIPFSFASISTWAKNSGLGVPCTEGYYSRIPGSIDVMKSWLALLDHFYEETGITIDIRDVWGAEYPILAFISNRQTCDITMDQHRAIEDVLEDMEFDKEEGPMWYLDKRELY</sequence>